<proteinExistence type="inferred from homology"/>
<dbReference type="EMBL" id="RXNS01000024">
    <property type="protein sequence ID" value="RTQ98575.1"/>
    <property type="molecule type" value="Genomic_DNA"/>
</dbReference>
<dbReference type="PANTHER" id="PTHR16301:SF20">
    <property type="entry name" value="IMPACT FAMILY MEMBER YIGZ"/>
    <property type="match status" value="1"/>
</dbReference>
<dbReference type="Gene3D" id="3.30.230.30">
    <property type="entry name" value="Impact, N-terminal domain"/>
    <property type="match status" value="1"/>
</dbReference>
<name>A0A3S0KN70_9GAMM</name>
<evidence type="ECO:0000313" key="3">
    <source>
        <dbReference type="EMBL" id="RTQ98575.1"/>
    </source>
</evidence>
<dbReference type="InterPro" id="IPR020568">
    <property type="entry name" value="Ribosomal_Su5_D2-typ_SF"/>
</dbReference>
<dbReference type="GO" id="GO:0006446">
    <property type="term" value="P:regulation of translational initiation"/>
    <property type="evidence" value="ECO:0007669"/>
    <property type="project" value="TreeGrafter"/>
</dbReference>
<evidence type="ECO:0000256" key="1">
    <source>
        <dbReference type="ARBA" id="ARBA00007665"/>
    </source>
</evidence>
<evidence type="ECO:0000259" key="2">
    <source>
        <dbReference type="Pfam" id="PF01205"/>
    </source>
</evidence>
<dbReference type="RefSeq" id="WP_126486856.1">
    <property type="nucleotide sequence ID" value="NZ_RXNS01000024.1"/>
</dbReference>
<dbReference type="GO" id="GO:0005737">
    <property type="term" value="C:cytoplasm"/>
    <property type="evidence" value="ECO:0007669"/>
    <property type="project" value="TreeGrafter"/>
</dbReference>
<reference evidence="3 4" key="1">
    <citation type="submission" date="2018-12" db="EMBL/GenBank/DDBJ databases">
        <authorList>
            <person name="Yu L."/>
        </authorList>
    </citation>
    <scope>NUCLEOTIDE SEQUENCE [LARGE SCALE GENOMIC DNA]</scope>
    <source>
        <strain evidence="3 4">11S</strain>
    </source>
</reference>
<keyword evidence="4" id="KW-1185">Reference proteome</keyword>
<dbReference type="InterPro" id="IPR036956">
    <property type="entry name" value="Impact_N_sf"/>
</dbReference>
<gene>
    <name evidence="3" type="ORF">EKG36_19035</name>
</gene>
<sequence length="218" mass="23116">MRYPAPDLAPGDWHETVLEVERSRFLAWVCHAPDVAAFEALLAAARQAHPNASHHCSAFIAGPPGEQQAIGFSDDGEPGGTAGRPMYQVLEGAGLGQVGCVVTRYFGGTKLGTGGLARAYGQAVSDALDTLPCREVTERDALQLRVEFAGEAQARAWCAEHDIPVEGAAYQADGVVLTLGWPRDTPRDLTSLEARLKGRLELLDPDAACPPGAPCSDR</sequence>
<dbReference type="InterPro" id="IPR023582">
    <property type="entry name" value="Impact"/>
</dbReference>
<evidence type="ECO:0000313" key="4">
    <source>
        <dbReference type="Proteomes" id="UP000267400"/>
    </source>
</evidence>
<comment type="caution">
    <text evidence="3">The sequence shown here is derived from an EMBL/GenBank/DDBJ whole genome shotgun (WGS) entry which is preliminary data.</text>
</comment>
<comment type="similarity">
    <text evidence="1">Belongs to the IMPACT family.</text>
</comment>
<accession>A0A3S0KN70</accession>
<dbReference type="PANTHER" id="PTHR16301">
    <property type="entry name" value="IMPACT-RELATED"/>
    <property type="match status" value="1"/>
</dbReference>
<dbReference type="AlphaFoldDB" id="A0A3S0KN70"/>
<protein>
    <submittedName>
        <fullName evidence="3">IMPACT family protein</fullName>
    </submittedName>
</protein>
<dbReference type="Pfam" id="PF01205">
    <property type="entry name" value="Impact_N"/>
    <property type="match status" value="1"/>
</dbReference>
<organism evidence="3 4">
    <name type="scientific">Halomonas nitroreducens</name>
    <dbReference type="NCBI Taxonomy" id="447425"/>
    <lineage>
        <taxon>Bacteria</taxon>
        <taxon>Pseudomonadati</taxon>
        <taxon>Pseudomonadota</taxon>
        <taxon>Gammaproteobacteria</taxon>
        <taxon>Oceanospirillales</taxon>
        <taxon>Halomonadaceae</taxon>
        <taxon>Halomonas</taxon>
    </lineage>
</organism>
<dbReference type="InterPro" id="IPR001498">
    <property type="entry name" value="Impact_N"/>
</dbReference>
<dbReference type="SUPFAM" id="SSF54211">
    <property type="entry name" value="Ribosomal protein S5 domain 2-like"/>
    <property type="match status" value="1"/>
</dbReference>
<dbReference type="OrthoDB" id="9813771at2"/>
<dbReference type="Proteomes" id="UP000267400">
    <property type="component" value="Unassembled WGS sequence"/>
</dbReference>
<feature type="domain" description="Impact N-terminal" evidence="2">
    <location>
        <begin position="22"/>
        <end position="128"/>
    </location>
</feature>